<dbReference type="SUPFAM" id="SSF54862">
    <property type="entry name" value="4Fe-4S ferredoxins"/>
    <property type="match status" value="1"/>
</dbReference>
<dbReference type="GO" id="GO:0051536">
    <property type="term" value="F:iron-sulfur cluster binding"/>
    <property type="evidence" value="ECO:0007669"/>
    <property type="project" value="UniProtKB-KW"/>
</dbReference>
<reference evidence="6 7" key="1">
    <citation type="submission" date="2021-10" db="EMBL/GenBank/DDBJ databases">
        <authorList>
            <person name="Grouzdev D.S."/>
            <person name="Pantiukh K.S."/>
            <person name="Krutkina M.S."/>
        </authorList>
    </citation>
    <scope>NUCLEOTIDE SEQUENCE [LARGE SCALE GENOMIC DNA]</scope>
    <source>
        <strain evidence="6 7">Z-7514</strain>
    </source>
</reference>
<dbReference type="InterPro" id="IPR017896">
    <property type="entry name" value="4Fe4S_Fe-S-bd"/>
</dbReference>
<dbReference type="Pfam" id="PF12838">
    <property type="entry name" value="Fer4_7"/>
    <property type="match status" value="1"/>
</dbReference>
<keyword evidence="4" id="KW-0812">Transmembrane</keyword>
<dbReference type="Pfam" id="PF04422">
    <property type="entry name" value="FrhB_FdhB_N"/>
    <property type="match status" value="1"/>
</dbReference>
<keyword evidence="4" id="KW-0472">Membrane</keyword>
<keyword evidence="3" id="KW-0411">Iron-sulfur</keyword>
<dbReference type="PANTHER" id="PTHR31332:SF0">
    <property type="entry name" value="7-HYDROXYMETHYL CHLOROPHYLL A REDUCTASE, CHLOROPLASTIC"/>
    <property type="match status" value="1"/>
</dbReference>
<evidence type="ECO:0000256" key="1">
    <source>
        <dbReference type="ARBA" id="ARBA00022723"/>
    </source>
</evidence>
<dbReference type="PANTHER" id="PTHR31332">
    <property type="entry name" value="7-HYDROXYMETHYL CHLOROPHYLL A REDUCTASE, CHLOROPLASTIC"/>
    <property type="match status" value="1"/>
</dbReference>
<evidence type="ECO:0000256" key="3">
    <source>
        <dbReference type="ARBA" id="ARBA00023014"/>
    </source>
</evidence>
<feature type="domain" description="4Fe-4S ferredoxin-type" evidence="5">
    <location>
        <begin position="37"/>
        <end position="64"/>
    </location>
</feature>
<feature type="domain" description="4Fe-4S ferredoxin-type" evidence="5">
    <location>
        <begin position="5"/>
        <end position="33"/>
    </location>
</feature>
<keyword evidence="1" id="KW-0479">Metal-binding</keyword>
<dbReference type="PROSITE" id="PS51379">
    <property type="entry name" value="4FE4S_FER_2"/>
    <property type="match status" value="2"/>
</dbReference>
<evidence type="ECO:0000259" key="5">
    <source>
        <dbReference type="PROSITE" id="PS51379"/>
    </source>
</evidence>
<name>A0AAW4X1G0_9FIRM</name>
<keyword evidence="4" id="KW-1133">Transmembrane helix</keyword>
<evidence type="ECO:0000313" key="6">
    <source>
        <dbReference type="EMBL" id="MCC3145637.1"/>
    </source>
</evidence>
<evidence type="ECO:0000256" key="2">
    <source>
        <dbReference type="ARBA" id="ARBA00023004"/>
    </source>
</evidence>
<keyword evidence="2" id="KW-0408">Iron</keyword>
<dbReference type="InterPro" id="IPR007525">
    <property type="entry name" value="FrhB_FdhB_C"/>
</dbReference>
<dbReference type="InterPro" id="IPR045220">
    <property type="entry name" value="FRHB/FDHB/HCAR-like"/>
</dbReference>
<protein>
    <submittedName>
        <fullName evidence="6">Coenzyme F420 hydrogenase/dehydrogenase, beta subunit C-terminal domain</fullName>
    </submittedName>
</protein>
<dbReference type="RefSeq" id="WP_229346338.1">
    <property type="nucleotide sequence ID" value="NZ_JAJFAT010000014.1"/>
</dbReference>
<dbReference type="GO" id="GO:0052592">
    <property type="term" value="F:oxidoreductase activity, acting on CH or CH2 groups, with an iron-sulfur protein as acceptor"/>
    <property type="evidence" value="ECO:0007669"/>
    <property type="project" value="TreeGrafter"/>
</dbReference>
<comment type="caution">
    <text evidence="6">The sequence shown here is derived from an EMBL/GenBank/DDBJ whole genome shotgun (WGS) entry which is preliminary data.</text>
</comment>
<keyword evidence="7" id="KW-1185">Reference proteome</keyword>
<dbReference type="Gene3D" id="3.30.70.20">
    <property type="match status" value="1"/>
</dbReference>
<accession>A0AAW4X1G0</accession>
<dbReference type="Pfam" id="PF04432">
    <property type="entry name" value="FrhB_FdhB_C"/>
    <property type="match status" value="1"/>
</dbReference>
<dbReference type="InterPro" id="IPR017900">
    <property type="entry name" value="4Fe4S_Fe_S_CS"/>
</dbReference>
<dbReference type="InterPro" id="IPR007516">
    <property type="entry name" value="Co_F420_Hydgase/DH_bsu_N"/>
</dbReference>
<proteinExistence type="predicted"/>
<dbReference type="Proteomes" id="UP001199296">
    <property type="component" value="Unassembled WGS sequence"/>
</dbReference>
<sequence length="445" mass="51175">MKHVGKLKLNYICTGCGSCEVICPVNAIKLGLDFDFYTPKVDNELCVSCNKCLNICPGLEINNKKLSQKFLAINVQHKSDYILGNYISNYIGYSNNSSLRFNAASGGIASHLLLFLLKNNYIDAAIVTKMDEKNPLMTKSIIAHSREEIINAKTSKYCPTSPITALKKVKAQKKNNKKYAFVGLPCQIQGLRKLQENDEWFKNNIIFTIGLLCSHSVKYSGTRVILDRLDFRKNKVRQIQYRGQGWPGQLNIEAEKTKTSIPLDEYWESYFASYFFTPYRCITCHDLMAELADISLGDAWLNEIIEKDDKGSSIMISRTEFAEKIIKEMKNKNSITAYKINTEKIKESQKEIIMRRKGAFKYRIELLDFFNKPRPKYEDHSLEEIKNDSTKIKLKSYFGSFLIYLSAFLGSTLLGELLIKKTSTRLLKKWSFFIYKFGGRKYHSD</sequence>
<organism evidence="6 7">
    <name type="scientific">Halanaerobium polyolivorans</name>
    <dbReference type="NCBI Taxonomy" id="2886943"/>
    <lineage>
        <taxon>Bacteria</taxon>
        <taxon>Bacillati</taxon>
        <taxon>Bacillota</taxon>
        <taxon>Clostridia</taxon>
        <taxon>Halanaerobiales</taxon>
        <taxon>Halanaerobiaceae</taxon>
        <taxon>Halanaerobium</taxon>
    </lineage>
</organism>
<feature type="transmembrane region" description="Helical" evidence="4">
    <location>
        <begin position="397"/>
        <end position="419"/>
    </location>
</feature>
<dbReference type="EMBL" id="JAJFAT010000014">
    <property type="protein sequence ID" value="MCC3145637.1"/>
    <property type="molecule type" value="Genomic_DNA"/>
</dbReference>
<dbReference type="PROSITE" id="PS00198">
    <property type="entry name" value="4FE4S_FER_1"/>
    <property type="match status" value="2"/>
</dbReference>
<dbReference type="AlphaFoldDB" id="A0AAW4X1G0"/>
<gene>
    <name evidence="6" type="ORF">LJ207_09905</name>
</gene>
<dbReference type="GO" id="GO:0046872">
    <property type="term" value="F:metal ion binding"/>
    <property type="evidence" value="ECO:0007669"/>
    <property type="project" value="UniProtKB-KW"/>
</dbReference>
<evidence type="ECO:0000256" key="4">
    <source>
        <dbReference type="SAM" id="Phobius"/>
    </source>
</evidence>
<evidence type="ECO:0000313" key="7">
    <source>
        <dbReference type="Proteomes" id="UP001199296"/>
    </source>
</evidence>